<evidence type="ECO:0000313" key="2">
    <source>
        <dbReference type="Proteomes" id="UP000030147"/>
    </source>
</evidence>
<dbReference type="OrthoDB" id="9807941at2"/>
<keyword evidence="2" id="KW-1185">Reference proteome</keyword>
<gene>
    <name evidence="1" type="ORF">N782_09165</name>
</gene>
<comment type="caution">
    <text evidence="1">The sequence shown here is derived from an EMBL/GenBank/DDBJ whole genome shotgun (WGS) entry which is preliminary data.</text>
</comment>
<proteinExistence type="predicted"/>
<evidence type="ECO:0000313" key="1">
    <source>
        <dbReference type="EMBL" id="KGP74249.1"/>
    </source>
</evidence>
<dbReference type="AlphaFoldDB" id="A0A0A2TFB5"/>
<protein>
    <recommendedName>
        <fullName evidence="3">Spore coat protein</fullName>
    </recommendedName>
</protein>
<sequence>MANNCINPCTCSDGNGPIPFEVSTQVNNCVSGIREEGIIVNPCLLNNCKAGYCIKEDVPVEICPDETLRCNLKFYTLTFSGDGEVTFSVPVTNGETCEVPEAYTLYDRFDIGQHVFHYCSEVCCPENGCDLIEVEITEAILDQETMQIILRGFYRFNRPNLG</sequence>
<dbReference type="Proteomes" id="UP000030147">
    <property type="component" value="Unassembled WGS sequence"/>
</dbReference>
<accession>A0A0A2TFB5</accession>
<dbReference type="EMBL" id="AVBF01000004">
    <property type="protein sequence ID" value="KGP74249.1"/>
    <property type="molecule type" value="Genomic_DNA"/>
</dbReference>
<dbReference type="RefSeq" id="WP_036815813.1">
    <property type="nucleotide sequence ID" value="NZ_AVBF01000004.1"/>
</dbReference>
<evidence type="ECO:0008006" key="3">
    <source>
        <dbReference type="Google" id="ProtNLM"/>
    </source>
</evidence>
<name>A0A0A2TFB5_9BACI</name>
<reference evidence="1 2" key="1">
    <citation type="journal article" date="2015" name="Stand. Genomic Sci.">
        <title>High quality draft genome sequence of the moderately halophilic bacterium Pontibacillus yanchengensis Y32(T) and comparison among Pontibacillus genomes.</title>
        <authorList>
            <person name="Huang J."/>
            <person name="Qiao Z.X."/>
            <person name="Tang J.W."/>
            <person name="Wang G."/>
        </authorList>
    </citation>
    <scope>NUCLEOTIDE SEQUENCE [LARGE SCALE GENOMIC DNA]</scope>
    <source>
        <strain evidence="1 2">Y32</strain>
    </source>
</reference>
<organism evidence="1 2">
    <name type="scientific">Pontibacillus yanchengensis Y32</name>
    <dbReference type="NCBI Taxonomy" id="1385514"/>
    <lineage>
        <taxon>Bacteria</taxon>
        <taxon>Bacillati</taxon>
        <taxon>Bacillota</taxon>
        <taxon>Bacilli</taxon>
        <taxon>Bacillales</taxon>
        <taxon>Bacillaceae</taxon>
        <taxon>Pontibacillus</taxon>
    </lineage>
</organism>